<dbReference type="NCBIfam" id="TIGR00229">
    <property type="entry name" value="sensory_box"/>
    <property type="match status" value="2"/>
</dbReference>
<dbReference type="CDD" id="cd00130">
    <property type="entry name" value="PAS"/>
    <property type="match status" value="2"/>
</dbReference>
<dbReference type="PANTHER" id="PTHR44757:SF2">
    <property type="entry name" value="BIOFILM ARCHITECTURE MAINTENANCE PROTEIN MBAA"/>
    <property type="match status" value="1"/>
</dbReference>
<dbReference type="InterPro" id="IPR000014">
    <property type="entry name" value="PAS"/>
</dbReference>
<comment type="caution">
    <text evidence="3">The sequence shown here is derived from an EMBL/GenBank/DDBJ whole genome shotgun (WGS) entry which is preliminary data.</text>
</comment>
<dbReference type="PROSITE" id="PS50113">
    <property type="entry name" value="PAC"/>
    <property type="match status" value="1"/>
</dbReference>
<protein>
    <recommendedName>
        <fullName evidence="4">PAS domain-containing protein</fullName>
    </recommendedName>
</protein>
<dbReference type="Pfam" id="PF08448">
    <property type="entry name" value="PAS_4"/>
    <property type="match status" value="1"/>
</dbReference>
<accession>X0WMV8</accession>
<evidence type="ECO:0000313" key="3">
    <source>
        <dbReference type="EMBL" id="GAG24557.1"/>
    </source>
</evidence>
<dbReference type="Pfam" id="PF13426">
    <property type="entry name" value="PAS_9"/>
    <property type="match status" value="1"/>
</dbReference>
<reference evidence="3" key="1">
    <citation type="journal article" date="2014" name="Front. Microbiol.">
        <title>High frequency of phylogenetically diverse reductive dehalogenase-homologous genes in deep subseafloor sedimentary metagenomes.</title>
        <authorList>
            <person name="Kawai M."/>
            <person name="Futagami T."/>
            <person name="Toyoda A."/>
            <person name="Takaki Y."/>
            <person name="Nishi S."/>
            <person name="Hori S."/>
            <person name="Arai W."/>
            <person name="Tsubouchi T."/>
            <person name="Morono Y."/>
            <person name="Uchiyama I."/>
            <person name="Ito T."/>
            <person name="Fujiyama A."/>
            <person name="Inagaki F."/>
            <person name="Takami H."/>
        </authorList>
    </citation>
    <scope>NUCLEOTIDE SEQUENCE</scope>
    <source>
        <strain evidence="3">Expedition CK06-06</strain>
    </source>
</reference>
<gene>
    <name evidence="3" type="ORF">S01H1_55344</name>
</gene>
<dbReference type="EMBL" id="BARS01035970">
    <property type="protein sequence ID" value="GAG24557.1"/>
    <property type="molecule type" value="Genomic_DNA"/>
</dbReference>
<evidence type="ECO:0008006" key="4">
    <source>
        <dbReference type="Google" id="ProtNLM"/>
    </source>
</evidence>
<evidence type="ECO:0000259" key="2">
    <source>
        <dbReference type="PROSITE" id="PS50113"/>
    </source>
</evidence>
<dbReference type="InterPro" id="IPR035965">
    <property type="entry name" value="PAS-like_dom_sf"/>
</dbReference>
<dbReference type="InterPro" id="IPR001610">
    <property type="entry name" value="PAC"/>
</dbReference>
<dbReference type="SMART" id="SM00091">
    <property type="entry name" value="PAS"/>
    <property type="match status" value="2"/>
</dbReference>
<sequence length="258" mass="28673">LLAVAVGLWIARSITRPIRALTETAEERQRLLSSVVEQSSAGIAIADREGNLLFLNKVFAALHGYTPEELKGEHLSIFHTADQMPAVEAANRELQETGEFSGEIDHVRRDGSVFTGHVRNSIIRGEAANQTLMVSTLRDVSERKRWEARLAEKQAQLDAFFNSAQAGMVVFDEELRIQQINHAAAAFTGMTADEFLGKRISDMLPEQLASQIEASLRRVLETGQPDEYGEVSGRIPNQPGVTHHWTHSHFPIRAQDGR</sequence>
<dbReference type="SMART" id="SM00086">
    <property type="entry name" value="PAC"/>
    <property type="match status" value="1"/>
</dbReference>
<name>X0WMV8_9ZZZZ</name>
<proteinExistence type="predicted"/>
<dbReference type="AlphaFoldDB" id="X0WMV8"/>
<dbReference type="InterPro" id="IPR052155">
    <property type="entry name" value="Biofilm_reg_signaling"/>
</dbReference>
<dbReference type="PROSITE" id="PS50112">
    <property type="entry name" value="PAS"/>
    <property type="match status" value="2"/>
</dbReference>
<feature type="domain" description="PAC" evidence="2">
    <location>
        <begin position="100"/>
        <end position="152"/>
    </location>
</feature>
<dbReference type="InterPro" id="IPR000700">
    <property type="entry name" value="PAS-assoc_C"/>
</dbReference>
<feature type="domain" description="PAS" evidence="1">
    <location>
        <begin position="153"/>
        <end position="223"/>
    </location>
</feature>
<dbReference type="Gene3D" id="3.30.450.20">
    <property type="entry name" value="PAS domain"/>
    <property type="match status" value="2"/>
</dbReference>
<dbReference type="PANTHER" id="PTHR44757">
    <property type="entry name" value="DIGUANYLATE CYCLASE DGCP"/>
    <property type="match status" value="1"/>
</dbReference>
<dbReference type="InterPro" id="IPR013656">
    <property type="entry name" value="PAS_4"/>
</dbReference>
<organism evidence="3">
    <name type="scientific">marine sediment metagenome</name>
    <dbReference type="NCBI Taxonomy" id="412755"/>
    <lineage>
        <taxon>unclassified sequences</taxon>
        <taxon>metagenomes</taxon>
        <taxon>ecological metagenomes</taxon>
    </lineage>
</organism>
<dbReference type="SUPFAM" id="SSF55785">
    <property type="entry name" value="PYP-like sensor domain (PAS domain)"/>
    <property type="match status" value="2"/>
</dbReference>
<evidence type="ECO:0000259" key="1">
    <source>
        <dbReference type="PROSITE" id="PS50112"/>
    </source>
</evidence>
<feature type="non-terminal residue" evidence="3">
    <location>
        <position position="1"/>
    </location>
</feature>
<feature type="non-terminal residue" evidence="3">
    <location>
        <position position="258"/>
    </location>
</feature>
<feature type="domain" description="PAS" evidence="1">
    <location>
        <begin position="28"/>
        <end position="97"/>
    </location>
</feature>